<protein>
    <submittedName>
        <fullName evidence="2">Uncharacterized protein</fullName>
    </submittedName>
</protein>
<organism evidence="2 3">
    <name type="scientific">Paenibacillus naphthalenovorans</name>
    <dbReference type="NCBI Taxonomy" id="162209"/>
    <lineage>
        <taxon>Bacteria</taxon>
        <taxon>Bacillati</taxon>
        <taxon>Bacillota</taxon>
        <taxon>Bacilli</taxon>
        <taxon>Bacillales</taxon>
        <taxon>Paenibacillaceae</taxon>
        <taxon>Paenibacillus</taxon>
    </lineage>
</organism>
<reference evidence="2 3" key="2">
    <citation type="journal article" date="2016" name="Genome Announc.">
        <title>Complete Genome Sequences of Two Interactive Moderate Thermophiles, Paenibacillus napthalenovorans 32O-Y and Paenibacillus sp. 32O-W.</title>
        <authorList>
            <person name="Butler R.R.III."/>
            <person name="Wang J."/>
            <person name="Stark B.C."/>
            <person name="Pombert J.F."/>
        </authorList>
    </citation>
    <scope>NUCLEOTIDE SEQUENCE [LARGE SCALE GENOMIC DNA]</scope>
    <source>
        <strain evidence="2 3">32O-Y</strain>
    </source>
</reference>
<gene>
    <name evidence="2" type="ORF">IJ22_48240</name>
</gene>
<evidence type="ECO:0000256" key="1">
    <source>
        <dbReference type="SAM" id="Coils"/>
    </source>
</evidence>
<dbReference type="EMBL" id="CP013652">
    <property type="protein sequence ID" value="ALS25086.1"/>
    <property type="molecule type" value="Genomic_DNA"/>
</dbReference>
<dbReference type="AlphaFoldDB" id="A0A0U2WFE6"/>
<feature type="coiled-coil region" evidence="1">
    <location>
        <begin position="25"/>
        <end position="52"/>
    </location>
</feature>
<dbReference type="KEGG" id="pnp:IJ22_48240"/>
<evidence type="ECO:0000313" key="2">
    <source>
        <dbReference type="EMBL" id="ALS25086.1"/>
    </source>
</evidence>
<evidence type="ECO:0000313" key="3">
    <source>
        <dbReference type="Proteomes" id="UP000061660"/>
    </source>
</evidence>
<keyword evidence="1" id="KW-0175">Coiled coil</keyword>
<name>A0A0U2WFE6_9BACL</name>
<proteinExistence type="predicted"/>
<dbReference type="PATRIC" id="fig|162209.4.peg.5087"/>
<accession>A0A0U2WFE6</accession>
<keyword evidence="3" id="KW-1185">Reference proteome</keyword>
<sequence length="113" mass="13264">MKREDILKVYEAGPDAVVNLVQGLIREFTAEIHELKERVKTLENQLIKIAAIPVNRHHRTDSRNRTWTILNRGGRETVEWMNKSIRMSFYDKERELLERKGTKETTSSIQVDS</sequence>
<reference evidence="3" key="1">
    <citation type="submission" date="2015-12" db="EMBL/GenBank/DDBJ databases">
        <title>Complete genome sequences of two moderately thermophilic Paenibacillus species.</title>
        <authorList>
            <person name="Butler R.III."/>
            <person name="Wang J."/>
            <person name="Stark B.C."/>
            <person name="Pombert J.-F."/>
        </authorList>
    </citation>
    <scope>NUCLEOTIDE SEQUENCE [LARGE SCALE GENOMIC DNA]</scope>
    <source>
        <strain evidence="3">32O-Y</strain>
    </source>
</reference>
<dbReference type="Proteomes" id="UP000061660">
    <property type="component" value="Chromosome"/>
</dbReference>